<dbReference type="Pfam" id="PF03221">
    <property type="entry name" value="HTH_Tnp_Tc5"/>
    <property type="match status" value="1"/>
</dbReference>
<name>A0A6A4ZAC5_APHAT</name>
<dbReference type="PROSITE" id="PS51253">
    <property type="entry name" value="HTH_CENPB"/>
    <property type="match status" value="1"/>
</dbReference>
<dbReference type="EMBL" id="VJMI01020458">
    <property type="protein sequence ID" value="KAF0704301.1"/>
    <property type="molecule type" value="Genomic_DNA"/>
</dbReference>
<dbReference type="InterPro" id="IPR006600">
    <property type="entry name" value="HTH_CenpB_DNA-bd_dom"/>
</dbReference>
<dbReference type="PANTHER" id="PTHR19303:SF57">
    <property type="entry name" value="HTH CENPB-TYPE DOMAIN-CONTAINING PROTEIN"/>
    <property type="match status" value="1"/>
</dbReference>
<accession>A0A6A4ZAC5</accession>
<organism evidence="3 4">
    <name type="scientific">Aphanomyces astaci</name>
    <name type="common">Crayfish plague agent</name>
    <dbReference type="NCBI Taxonomy" id="112090"/>
    <lineage>
        <taxon>Eukaryota</taxon>
        <taxon>Sar</taxon>
        <taxon>Stramenopiles</taxon>
        <taxon>Oomycota</taxon>
        <taxon>Saprolegniomycetes</taxon>
        <taxon>Saprolegniales</taxon>
        <taxon>Verrucalvaceae</taxon>
        <taxon>Aphanomyces</taxon>
    </lineage>
</organism>
<dbReference type="GO" id="GO:0003677">
    <property type="term" value="F:DNA binding"/>
    <property type="evidence" value="ECO:0007669"/>
    <property type="project" value="UniProtKB-KW"/>
</dbReference>
<dbReference type="InterPro" id="IPR009057">
    <property type="entry name" value="Homeodomain-like_sf"/>
</dbReference>
<dbReference type="InterPro" id="IPR004875">
    <property type="entry name" value="DDE_SF_endonuclease_dom"/>
</dbReference>
<dbReference type="InterPro" id="IPR050863">
    <property type="entry name" value="CenT-Element_Derived"/>
</dbReference>
<reference evidence="3 4" key="1">
    <citation type="submission" date="2019-06" db="EMBL/GenBank/DDBJ databases">
        <title>Genomics analysis of Aphanomyces spp. identifies a new class of oomycete effector associated with host adaptation.</title>
        <authorList>
            <person name="Gaulin E."/>
        </authorList>
    </citation>
    <scope>NUCLEOTIDE SEQUENCE [LARGE SCALE GENOMIC DNA]</scope>
    <source>
        <strain evidence="3 4">E</strain>
    </source>
</reference>
<comment type="caution">
    <text evidence="3">The sequence shown here is derived from an EMBL/GenBank/DDBJ whole genome shotgun (WGS) entry which is preliminary data.</text>
</comment>
<gene>
    <name evidence="3" type="ORF">AaE_015009</name>
</gene>
<evidence type="ECO:0000313" key="4">
    <source>
        <dbReference type="Proteomes" id="UP000469452"/>
    </source>
</evidence>
<dbReference type="AlphaFoldDB" id="A0A6A4ZAC5"/>
<dbReference type="Gene3D" id="1.10.10.60">
    <property type="entry name" value="Homeodomain-like"/>
    <property type="match status" value="1"/>
</dbReference>
<dbReference type="GO" id="GO:0005634">
    <property type="term" value="C:nucleus"/>
    <property type="evidence" value="ECO:0007669"/>
    <property type="project" value="TreeGrafter"/>
</dbReference>
<dbReference type="VEuPathDB" id="FungiDB:H257_09875"/>
<evidence type="ECO:0000256" key="1">
    <source>
        <dbReference type="ARBA" id="ARBA00023125"/>
    </source>
</evidence>
<dbReference type="SUPFAM" id="SSF46689">
    <property type="entry name" value="Homeodomain-like"/>
    <property type="match status" value="1"/>
</dbReference>
<dbReference type="Pfam" id="PF03184">
    <property type="entry name" value="DDE_1"/>
    <property type="match status" value="1"/>
</dbReference>
<protein>
    <recommendedName>
        <fullName evidence="2">HTH CENPB-type domain-containing protein</fullName>
    </recommendedName>
</protein>
<evidence type="ECO:0000313" key="3">
    <source>
        <dbReference type="EMBL" id="KAF0704301.1"/>
    </source>
</evidence>
<keyword evidence="1" id="KW-0238">DNA-binding</keyword>
<sequence>MGRPPVLPKEFEDDLATWIVAMEHEGVPVGCRQIVDKATEILQVLHDTPRDTKLTSGWYKRFLERNQDLKIAKARTLSKPRNGVDNDTVVEFFHELAHSMSLVDMDPSRVFNMDETSLRRQGRWLSSARPRMFTFKKRQPQHTSRLSHVSLPTGQRFHRCSLFVLPGDTVSTLECDSLYIPGAAITTSEKGWTNSFICRKWMSMLNSSIPISTPRPILLILDGCSSHYSEHIYDAATSFDILLQFLPANSTHLFQTLDVTVFRSFKHAIRQEIRDLFWTDVGSTIKKLHAIKIACNVWPNDTSSSAISAGFVCTDVGSTIKKQHAIKIACNVWANDTSSSAISAKKDVEESWLQRTTIVRNHVLLLPPEKKRKRAPRKRLTVSGKLITSDYHGLLQAQALEKPKRKKKATQDDVAVQVLNSDDIVEVCVI</sequence>
<feature type="domain" description="HTH CENPB-type" evidence="2">
    <location>
        <begin position="1"/>
        <end position="72"/>
    </location>
</feature>
<proteinExistence type="predicted"/>
<dbReference type="PANTHER" id="PTHR19303">
    <property type="entry name" value="TRANSPOSON"/>
    <property type="match status" value="1"/>
</dbReference>
<dbReference type="Proteomes" id="UP000469452">
    <property type="component" value="Unassembled WGS sequence"/>
</dbReference>
<evidence type="ECO:0000259" key="2">
    <source>
        <dbReference type="PROSITE" id="PS51253"/>
    </source>
</evidence>